<feature type="domain" description="Metallo-beta-lactamase" evidence="5">
    <location>
        <begin position="102"/>
        <end position="299"/>
    </location>
</feature>
<dbReference type="AlphaFoldDB" id="A0A1U7JHD8"/>
<comment type="caution">
    <text evidence="6">The sequence shown here is derived from an EMBL/GenBank/DDBJ whole genome shotgun (WGS) entry which is preliminary data.</text>
</comment>
<dbReference type="InterPro" id="IPR001279">
    <property type="entry name" value="Metallo-B-lactamas"/>
</dbReference>
<proteinExistence type="inferred from homology"/>
<dbReference type="Gene3D" id="3.60.15.10">
    <property type="entry name" value="Ribonuclease Z/Hydroxyacylglutathione hydrolase-like"/>
    <property type="match status" value="1"/>
</dbReference>
<dbReference type="PROSITE" id="PS51318">
    <property type="entry name" value="TAT"/>
    <property type="match status" value="1"/>
</dbReference>
<sequence length="326" mass="34966">MHDVKIKVSRRTALVGAGAAVASTITSGLVSSTFVQASEPSPAPNPSLAAEHAVGEFKVFTLLDGAVNASDPQSTFGMNQEPEVFAEVSRENFIPHETFRAFFTPTVVDTGQEIVLFDTGVGEGGRPARGNMRAALAGAGFTPEQIDVVVLTHMHPDHIGGLMEGGAPAFPNARYVTGQTEYDFWAGMDPESNGVAKLVADNVTPLADRMTFVGEGDSVVSGITAMSAFGHTPGHMLFMLESSGQSLLLAADTANHYVWSLAYPDWEVRFDMDKTAAAETRRRIFGMLAADRVPFVGYHMPFPAVGYVEARDNGFRYVPASYQLQL</sequence>
<dbReference type="GO" id="GO:0016787">
    <property type="term" value="F:hydrolase activity"/>
    <property type="evidence" value="ECO:0007669"/>
    <property type="project" value="UniProtKB-KW"/>
</dbReference>
<name>A0A1U7JHD8_9HYPH</name>
<dbReference type="EMBL" id="LVVZ01000015">
    <property type="protein sequence ID" value="OKL44149.1"/>
    <property type="molecule type" value="Genomic_DNA"/>
</dbReference>
<gene>
    <name evidence="6" type="ORF">A3843_11035</name>
</gene>
<reference evidence="6 7" key="1">
    <citation type="submission" date="2016-03" db="EMBL/GenBank/DDBJ databases">
        <title>Genome sequence of Nesiotobacter sp. nov., a moderately halophilic alphaproteobacterium isolated from the Yellow Sea, China.</title>
        <authorList>
            <person name="Zhang G."/>
            <person name="Zhang R."/>
        </authorList>
    </citation>
    <scope>NUCLEOTIDE SEQUENCE [LARGE SCALE GENOMIC DNA]</scope>
    <source>
        <strain evidence="6 7">WB1-6</strain>
    </source>
</reference>
<keyword evidence="7" id="KW-1185">Reference proteome</keyword>
<dbReference type="InterPro" id="IPR006311">
    <property type="entry name" value="TAT_signal"/>
</dbReference>
<dbReference type="STRING" id="197461.A3843_11035"/>
<dbReference type="CDD" id="cd07720">
    <property type="entry name" value="OPHC2-like_MBL-fold"/>
    <property type="match status" value="1"/>
</dbReference>
<evidence type="ECO:0000256" key="1">
    <source>
        <dbReference type="ARBA" id="ARBA00007749"/>
    </source>
</evidence>
<evidence type="ECO:0000256" key="3">
    <source>
        <dbReference type="ARBA" id="ARBA00022801"/>
    </source>
</evidence>
<dbReference type="SUPFAM" id="SSF56281">
    <property type="entry name" value="Metallo-hydrolase/oxidoreductase"/>
    <property type="match status" value="1"/>
</dbReference>
<dbReference type="PANTHER" id="PTHR42978:SF6">
    <property type="entry name" value="QUORUM-QUENCHING LACTONASE YTNP-RELATED"/>
    <property type="match status" value="1"/>
</dbReference>
<evidence type="ECO:0000313" key="7">
    <source>
        <dbReference type="Proteomes" id="UP000185783"/>
    </source>
</evidence>
<organism evidence="6 7">
    <name type="scientific">Pseudovibrio exalbescens</name>
    <dbReference type="NCBI Taxonomy" id="197461"/>
    <lineage>
        <taxon>Bacteria</taxon>
        <taxon>Pseudomonadati</taxon>
        <taxon>Pseudomonadota</taxon>
        <taxon>Alphaproteobacteria</taxon>
        <taxon>Hyphomicrobiales</taxon>
        <taxon>Stappiaceae</taxon>
        <taxon>Pseudovibrio</taxon>
    </lineage>
</organism>
<keyword evidence="2" id="KW-0479">Metal-binding</keyword>
<dbReference type="InterPro" id="IPR051013">
    <property type="entry name" value="MBL_superfamily_lactonases"/>
</dbReference>
<comment type="similarity">
    <text evidence="1">Belongs to the metallo-beta-lactamase superfamily.</text>
</comment>
<dbReference type="SMART" id="SM00849">
    <property type="entry name" value="Lactamase_B"/>
    <property type="match status" value="1"/>
</dbReference>
<dbReference type="Proteomes" id="UP000185783">
    <property type="component" value="Unassembled WGS sequence"/>
</dbReference>
<dbReference type="PANTHER" id="PTHR42978">
    <property type="entry name" value="QUORUM-QUENCHING LACTONASE YTNP-RELATED-RELATED"/>
    <property type="match status" value="1"/>
</dbReference>
<dbReference type="RefSeq" id="WP_028481096.1">
    <property type="nucleotide sequence ID" value="NZ_LVVZ01000015.1"/>
</dbReference>
<keyword evidence="4" id="KW-0862">Zinc</keyword>
<evidence type="ECO:0000256" key="2">
    <source>
        <dbReference type="ARBA" id="ARBA00022723"/>
    </source>
</evidence>
<dbReference type="InterPro" id="IPR036866">
    <property type="entry name" value="RibonucZ/Hydroxyglut_hydro"/>
</dbReference>
<evidence type="ECO:0000313" key="6">
    <source>
        <dbReference type="EMBL" id="OKL44149.1"/>
    </source>
</evidence>
<protein>
    <submittedName>
        <fullName evidence="6">MBL fold metallo-hydrolase</fullName>
    </submittedName>
</protein>
<accession>A0A1U7JHD8</accession>
<evidence type="ECO:0000256" key="4">
    <source>
        <dbReference type="ARBA" id="ARBA00022833"/>
    </source>
</evidence>
<keyword evidence="3 6" id="KW-0378">Hydrolase</keyword>
<dbReference type="Pfam" id="PF00753">
    <property type="entry name" value="Lactamase_B"/>
    <property type="match status" value="1"/>
</dbReference>
<evidence type="ECO:0000259" key="5">
    <source>
        <dbReference type="SMART" id="SM00849"/>
    </source>
</evidence>
<dbReference type="GO" id="GO:0046872">
    <property type="term" value="F:metal ion binding"/>
    <property type="evidence" value="ECO:0007669"/>
    <property type="project" value="UniProtKB-KW"/>
</dbReference>